<evidence type="ECO:0000313" key="2">
    <source>
        <dbReference type="Proteomes" id="UP001240697"/>
    </source>
</evidence>
<sequence>MLSLRSPHTIAQELFGATDIAQLQPGHRWPAREISGDCVFLDARQALSELRGRDVPLAQLGQNWWIFAASGTGDAWLMSLDGQQGIGFLDHAAGPDAVVQPMALDFGQWLQLADLMRQWETLADELDEEALAAPLNALMEQISPGLSQRYPYAI</sequence>
<protein>
    <recommendedName>
        <fullName evidence="3">SMI1/KNR4 family protein</fullName>
    </recommendedName>
</protein>
<name>A0ABY8SX67_9BURK</name>
<proteinExistence type="predicted"/>
<organism evidence="1 2">
    <name type="scientific">Comamonas resistens</name>
    <dbReference type="NCBI Taxonomy" id="3046670"/>
    <lineage>
        <taxon>Bacteria</taxon>
        <taxon>Pseudomonadati</taxon>
        <taxon>Pseudomonadota</taxon>
        <taxon>Betaproteobacteria</taxon>
        <taxon>Burkholderiales</taxon>
        <taxon>Comamonadaceae</taxon>
        <taxon>Comamonas</taxon>
    </lineage>
</organism>
<accession>A0ABY8SX67</accession>
<gene>
    <name evidence="1" type="ORF">QMY55_11290</name>
</gene>
<dbReference type="RefSeq" id="WP_283488679.1">
    <property type="nucleotide sequence ID" value="NZ_CP125947.1"/>
</dbReference>
<dbReference type="Proteomes" id="UP001240697">
    <property type="component" value="Chromosome"/>
</dbReference>
<evidence type="ECO:0000313" key="1">
    <source>
        <dbReference type="EMBL" id="WHS67652.1"/>
    </source>
</evidence>
<reference evidence="1 2" key="1">
    <citation type="submission" date="2023-05" db="EMBL/GenBank/DDBJ databases">
        <authorList>
            <person name="Yin Y."/>
            <person name="Lu Z."/>
        </authorList>
    </citation>
    <scope>NUCLEOTIDE SEQUENCE [LARGE SCALE GENOMIC DNA]</scope>
    <source>
        <strain evidence="1 2">ZM22</strain>
    </source>
</reference>
<evidence type="ECO:0008006" key="3">
    <source>
        <dbReference type="Google" id="ProtNLM"/>
    </source>
</evidence>
<keyword evidence="2" id="KW-1185">Reference proteome</keyword>
<dbReference type="EMBL" id="CP125947">
    <property type="protein sequence ID" value="WHS67652.1"/>
    <property type="molecule type" value="Genomic_DNA"/>
</dbReference>